<evidence type="ECO:0000313" key="1">
    <source>
        <dbReference type="EMBL" id="QBR88201.1"/>
    </source>
</evidence>
<keyword evidence="2" id="KW-1185">Reference proteome</keyword>
<protein>
    <submittedName>
        <fullName evidence="1">Uncharacterized protein</fullName>
    </submittedName>
</protein>
<evidence type="ECO:0000313" key="2">
    <source>
        <dbReference type="Proteomes" id="UP000295748"/>
    </source>
</evidence>
<organism evidence="1 2">
    <name type="scientific">Microbacterium wangchenii</name>
    <dbReference type="NCBI Taxonomy" id="2541726"/>
    <lineage>
        <taxon>Bacteria</taxon>
        <taxon>Bacillati</taxon>
        <taxon>Actinomycetota</taxon>
        <taxon>Actinomycetes</taxon>
        <taxon>Micrococcales</taxon>
        <taxon>Microbacteriaceae</taxon>
        <taxon>Microbacterium</taxon>
    </lineage>
</organism>
<name>A0ABX5SPX9_9MICO</name>
<dbReference type="Proteomes" id="UP000295748">
    <property type="component" value="Chromosome"/>
</dbReference>
<sequence length="68" mass="7395">MKRIDIVYGGRDYSVSGRELDDLQNEIESLLAGAGHWLQVSIGDGEPQPTYLYLSPGTPIALVPVPEP</sequence>
<dbReference type="EMBL" id="CP038266">
    <property type="protein sequence ID" value="QBR88201.1"/>
    <property type="molecule type" value="Genomic_DNA"/>
</dbReference>
<dbReference type="RefSeq" id="WP_135064607.1">
    <property type="nucleotide sequence ID" value="NZ_CP038266.1"/>
</dbReference>
<proteinExistence type="predicted"/>
<gene>
    <name evidence="1" type="ORF">E4K62_05525</name>
</gene>
<reference evidence="1 2" key="1">
    <citation type="submission" date="2019-03" db="EMBL/GenBank/DDBJ databases">
        <authorList>
            <person name="Dong K."/>
        </authorList>
    </citation>
    <scope>NUCLEOTIDE SEQUENCE [LARGE SCALE GENOMIC DNA]</scope>
    <source>
        <strain evidence="2">dk512</strain>
    </source>
</reference>
<accession>A0ABX5SPX9</accession>